<feature type="transmembrane region" description="Helical" evidence="6">
    <location>
        <begin position="289"/>
        <end position="308"/>
    </location>
</feature>
<evidence type="ECO:0000256" key="6">
    <source>
        <dbReference type="SAM" id="Phobius"/>
    </source>
</evidence>
<feature type="transmembrane region" description="Helical" evidence="6">
    <location>
        <begin position="82"/>
        <end position="103"/>
    </location>
</feature>
<dbReference type="PANTHER" id="PTHR30250">
    <property type="entry name" value="PST FAMILY PREDICTED COLANIC ACID TRANSPORTER"/>
    <property type="match status" value="1"/>
</dbReference>
<protein>
    <submittedName>
        <fullName evidence="7">Flippase</fullName>
    </submittedName>
</protein>
<feature type="transmembrane region" description="Helical" evidence="6">
    <location>
        <begin position="165"/>
        <end position="188"/>
    </location>
</feature>
<keyword evidence="4 6" id="KW-1133">Transmembrane helix</keyword>
<feature type="transmembrane region" description="Helical" evidence="6">
    <location>
        <begin position="328"/>
        <end position="344"/>
    </location>
</feature>
<feature type="transmembrane region" description="Helical" evidence="6">
    <location>
        <begin position="38"/>
        <end position="62"/>
    </location>
</feature>
<dbReference type="InterPro" id="IPR050833">
    <property type="entry name" value="Poly_Biosynth_Transport"/>
</dbReference>
<reference evidence="7 8" key="1">
    <citation type="submission" date="2024-11" db="EMBL/GenBank/DDBJ databases">
        <authorList>
            <person name="Heng Y.C."/>
            <person name="Lim A.C.H."/>
            <person name="Lee J.K.Y."/>
            <person name="Kittelmann S."/>
        </authorList>
    </citation>
    <scope>NUCLEOTIDE SEQUENCE [LARGE SCALE GENOMIC DNA]</scope>
    <source>
        <strain evidence="7 8">WILCCON 0185</strain>
    </source>
</reference>
<dbReference type="PANTHER" id="PTHR30250:SF11">
    <property type="entry name" value="O-ANTIGEN TRANSPORTER-RELATED"/>
    <property type="match status" value="1"/>
</dbReference>
<dbReference type="EMBL" id="JBJHZZ010000003">
    <property type="protein sequence ID" value="MFL0246903.1"/>
    <property type="molecule type" value="Genomic_DNA"/>
</dbReference>
<evidence type="ECO:0000256" key="3">
    <source>
        <dbReference type="ARBA" id="ARBA00022692"/>
    </source>
</evidence>
<accession>A0ABW8T365</accession>
<evidence type="ECO:0000256" key="2">
    <source>
        <dbReference type="ARBA" id="ARBA00022475"/>
    </source>
</evidence>
<dbReference type="Proteomes" id="UP001623591">
    <property type="component" value="Unassembled WGS sequence"/>
</dbReference>
<name>A0ABW8T365_9CLOT</name>
<proteinExistence type="predicted"/>
<feature type="transmembrane region" description="Helical" evidence="6">
    <location>
        <begin position="141"/>
        <end position="159"/>
    </location>
</feature>
<gene>
    <name evidence="7" type="ORF">ACJDUG_07960</name>
</gene>
<feature type="transmembrane region" description="Helical" evidence="6">
    <location>
        <begin position="411"/>
        <end position="431"/>
    </location>
</feature>
<dbReference type="RefSeq" id="WP_406769384.1">
    <property type="nucleotide sequence ID" value="NZ_JBJHZZ010000003.1"/>
</dbReference>
<feature type="transmembrane region" description="Helical" evidence="6">
    <location>
        <begin position="109"/>
        <end position="129"/>
    </location>
</feature>
<evidence type="ECO:0000256" key="5">
    <source>
        <dbReference type="ARBA" id="ARBA00023136"/>
    </source>
</evidence>
<comment type="caution">
    <text evidence="7">The sequence shown here is derived from an EMBL/GenBank/DDBJ whole genome shotgun (WGS) entry which is preliminary data.</text>
</comment>
<sequence>MKKVIKNLISTGISNIVAQVLTFIIGAYYARILGKNNFGIITLIQSILIYFTMITLFGLQTYGTREVSKNTDSYGKLIGDIVIFRFIIAIICNLVLLIFTTMINKDSNFKIILLTYGLTLLPLSFNIDWFYNGIQEMHHNAVYNILKSLIPIIIILKFLTSSNSVIIPIASIVGLSVASSYQFVIYFLKYGNKRAKTKVKINTIYFKNYIIYGAPFLISGVLSMINNYIDRIVIGFTRGSGETGIYSASYYPIMFLINLIAILFTPIFPTLINYYHKNLKKELENFNDLVAKVVVTIALPISIGGIILSKQIILLVFNEDFLEAYKPLRILLIYIFILFVREIYGYQLNAWNMEKLYLKIIGISALSNLALNLIFTPRYGINIAATITMSTELINLFMMKKNANRVVHTKIFIYIMKVLPSTVIMGGFITIMKYYNMNVIIIIICSILVYSLSIILFKVFDLRDVKNVIVNS</sequence>
<feature type="transmembrane region" description="Helical" evidence="6">
    <location>
        <begin position="209"/>
        <end position="229"/>
    </location>
</feature>
<keyword evidence="8" id="KW-1185">Reference proteome</keyword>
<organism evidence="7 8">
    <name type="scientific">Candidatus Clostridium stratigraminis</name>
    <dbReference type="NCBI Taxonomy" id="3381661"/>
    <lineage>
        <taxon>Bacteria</taxon>
        <taxon>Bacillati</taxon>
        <taxon>Bacillota</taxon>
        <taxon>Clostridia</taxon>
        <taxon>Eubacteriales</taxon>
        <taxon>Clostridiaceae</taxon>
        <taxon>Clostridium</taxon>
    </lineage>
</organism>
<evidence type="ECO:0000313" key="7">
    <source>
        <dbReference type="EMBL" id="MFL0246903.1"/>
    </source>
</evidence>
<feature type="transmembrane region" description="Helical" evidence="6">
    <location>
        <begin position="249"/>
        <end position="268"/>
    </location>
</feature>
<comment type="subcellular location">
    <subcellularLocation>
        <location evidence="1">Cell membrane</location>
        <topology evidence="1">Multi-pass membrane protein</topology>
    </subcellularLocation>
</comment>
<dbReference type="CDD" id="cd13128">
    <property type="entry name" value="MATE_Wzx_like"/>
    <property type="match status" value="1"/>
</dbReference>
<keyword evidence="2" id="KW-1003">Cell membrane</keyword>
<keyword evidence="5 6" id="KW-0472">Membrane</keyword>
<feature type="transmembrane region" description="Helical" evidence="6">
    <location>
        <begin position="356"/>
        <end position="375"/>
    </location>
</feature>
<keyword evidence="3 6" id="KW-0812">Transmembrane</keyword>
<feature type="transmembrane region" description="Helical" evidence="6">
    <location>
        <begin position="437"/>
        <end position="457"/>
    </location>
</feature>
<feature type="transmembrane region" description="Helical" evidence="6">
    <location>
        <begin position="381"/>
        <end position="399"/>
    </location>
</feature>
<feature type="transmembrane region" description="Helical" evidence="6">
    <location>
        <begin position="12"/>
        <end position="32"/>
    </location>
</feature>
<dbReference type="InterPro" id="IPR002797">
    <property type="entry name" value="Polysacc_synth"/>
</dbReference>
<dbReference type="Pfam" id="PF01943">
    <property type="entry name" value="Polysacc_synt"/>
    <property type="match status" value="1"/>
</dbReference>
<evidence type="ECO:0000256" key="4">
    <source>
        <dbReference type="ARBA" id="ARBA00022989"/>
    </source>
</evidence>
<evidence type="ECO:0000313" key="8">
    <source>
        <dbReference type="Proteomes" id="UP001623591"/>
    </source>
</evidence>
<evidence type="ECO:0000256" key="1">
    <source>
        <dbReference type="ARBA" id="ARBA00004651"/>
    </source>
</evidence>